<dbReference type="HAMAP" id="MF_01183">
    <property type="entry name" value="Chaperone_SurA"/>
    <property type="match status" value="1"/>
</dbReference>
<evidence type="ECO:0000256" key="4">
    <source>
        <dbReference type="ARBA" id="ARBA00023110"/>
    </source>
</evidence>
<evidence type="ECO:0000256" key="6">
    <source>
        <dbReference type="ARBA" id="ARBA00023235"/>
    </source>
</evidence>
<feature type="domain" description="PpiC" evidence="8">
    <location>
        <begin position="284"/>
        <end position="382"/>
    </location>
</feature>
<keyword evidence="4 7" id="KW-0697">Rotamase</keyword>
<feature type="domain" description="PpiC" evidence="8">
    <location>
        <begin position="173"/>
        <end position="274"/>
    </location>
</feature>
<keyword evidence="5 7" id="KW-0143">Chaperone</keyword>
<evidence type="ECO:0000256" key="3">
    <source>
        <dbReference type="ARBA" id="ARBA00022764"/>
    </source>
</evidence>
<protein>
    <recommendedName>
        <fullName evidence="7">Chaperone SurA</fullName>
    </recommendedName>
    <alternativeName>
        <fullName evidence="7">Peptidyl-prolyl cis-trans isomerase SurA</fullName>
        <shortName evidence="7">PPIase SurA</shortName>
        <ecNumber evidence="7">5.2.1.8</ecNumber>
    </alternativeName>
    <alternativeName>
        <fullName evidence="7">Rotamase SurA</fullName>
    </alternativeName>
</protein>
<dbReference type="PANTHER" id="PTHR47637">
    <property type="entry name" value="CHAPERONE SURA"/>
    <property type="match status" value="1"/>
</dbReference>
<dbReference type="InterPro" id="IPR027304">
    <property type="entry name" value="Trigger_fact/SurA_dom_sf"/>
</dbReference>
<dbReference type="AlphaFoldDB" id="A0A1K2HP07"/>
<dbReference type="GO" id="GO:0006457">
    <property type="term" value="P:protein folding"/>
    <property type="evidence" value="ECO:0007669"/>
    <property type="project" value="UniProtKB-UniRule"/>
</dbReference>
<evidence type="ECO:0000256" key="1">
    <source>
        <dbReference type="ARBA" id="ARBA00022729"/>
    </source>
</evidence>
<dbReference type="Proteomes" id="UP000186513">
    <property type="component" value="Unassembled WGS sequence"/>
</dbReference>
<keyword evidence="2 7" id="KW-0677">Repeat</keyword>
<comment type="function">
    <text evidence="7">Chaperone involved in the correct folding and assembly of outer membrane proteins. Recognizes specific patterns of aromatic residues and the orientation of their side chains, which are found more frequently in integral outer membrane proteins. May act in both early periplasmic and late outer membrane-associated steps of protein maturation.</text>
</comment>
<dbReference type="SUPFAM" id="SSF54534">
    <property type="entry name" value="FKBP-like"/>
    <property type="match status" value="2"/>
</dbReference>
<dbReference type="Pfam" id="PF09312">
    <property type="entry name" value="SurA_N"/>
    <property type="match status" value="1"/>
</dbReference>
<evidence type="ECO:0000313" key="9">
    <source>
        <dbReference type="EMBL" id="SFZ78487.1"/>
    </source>
</evidence>
<keyword evidence="1 7" id="KW-0732">Signal</keyword>
<dbReference type="InterPro" id="IPR023034">
    <property type="entry name" value="PPIase_SurA"/>
</dbReference>
<gene>
    <name evidence="7" type="primary">surA</name>
    <name evidence="9" type="ORF">SAMN02745887_03012</name>
</gene>
<comment type="subcellular location">
    <subcellularLocation>
        <location evidence="7">Periplasm</location>
    </subcellularLocation>
    <text evidence="7">Is capable of associating with the outer membrane.</text>
</comment>
<dbReference type="InterPro" id="IPR050280">
    <property type="entry name" value="OMP_Chaperone_SurA"/>
</dbReference>
<keyword evidence="10" id="KW-1185">Reference proteome</keyword>
<dbReference type="OrthoDB" id="14196at2"/>
<dbReference type="Pfam" id="PF00639">
    <property type="entry name" value="Rotamase"/>
    <property type="match status" value="2"/>
</dbReference>
<evidence type="ECO:0000259" key="8">
    <source>
        <dbReference type="PROSITE" id="PS50198"/>
    </source>
</evidence>
<dbReference type="InterPro" id="IPR000297">
    <property type="entry name" value="PPIase_PpiC"/>
</dbReference>
<dbReference type="PANTHER" id="PTHR47637:SF1">
    <property type="entry name" value="CHAPERONE SURA"/>
    <property type="match status" value="1"/>
</dbReference>
<accession>A0A1K2HP07</accession>
<dbReference type="GO" id="GO:0003755">
    <property type="term" value="F:peptidyl-prolyl cis-trans isomerase activity"/>
    <property type="evidence" value="ECO:0007669"/>
    <property type="project" value="UniProtKB-UniRule"/>
</dbReference>
<comment type="catalytic activity">
    <reaction evidence="7">
        <text>[protein]-peptidylproline (omega=180) = [protein]-peptidylproline (omega=0)</text>
        <dbReference type="Rhea" id="RHEA:16237"/>
        <dbReference type="Rhea" id="RHEA-COMP:10747"/>
        <dbReference type="Rhea" id="RHEA-COMP:10748"/>
        <dbReference type="ChEBI" id="CHEBI:83833"/>
        <dbReference type="ChEBI" id="CHEBI:83834"/>
        <dbReference type="EC" id="5.2.1.8"/>
    </reaction>
</comment>
<dbReference type="GO" id="GO:0042277">
    <property type="term" value="F:peptide binding"/>
    <property type="evidence" value="ECO:0007669"/>
    <property type="project" value="InterPro"/>
</dbReference>
<feature type="signal peptide" evidence="7">
    <location>
        <begin position="1"/>
        <end position="22"/>
    </location>
</feature>
<dbReference type="EC" id="5.2.1.8" evidence="7"/>
<dbReference type="Gene3D" id="1.10.4030.10">
    <property type="entry name" value="Porin chaperone SurA, peptide-binding domain"/>
    <property type="match status" value="1"/>
</dbReference>
<evidence type="ECO:0000256" key="7">
    <source>
        <dbReference type="HAMAP-Rule" id="MF_01183"/>
    </source>
</evidence>
<feature type="chain" id="PRO_5013409166" description="Chaperone SurA" evidence="7">
    <location>
        <begin position="23"/>
        <end position="430"/>
    </location>
</feature>
<organism evidence="9 10">
    <name type="scientific">Chitinimonas taiwanensis DSM 18899</name>
    <dbReference type="NCBI Taxonomy" id="1121279"/>
    <lineage>
        <taxon>Bacteria</taxon>
        <taxon>Pseudomonadati</taxon>
        <taxon>Pseudomonadota</taxon>
        <taxon>Betaproteobacteria</taxon>
        <taxon>Neisseriales</taxon>
        <taxon>Chitinibacteraceae</taxon>
        <taxon>Chitinimonas</taxon>
    </lineage>
</organism>
<dbReference type="SUPFAM" id="SSF109998">
    <property type="entry name" value="Triger factor/SurA peptide-binding domain-like"/>
    <property type="match status" value="1"/>
</dbReference>
<dbReference type="RefSeq" id="WP_072429494.1">
    <property type="nucleotide sequence ID" value="NZ_FPKR01000012.1"/>
</dbReference>
<dbReference type="GO" id="GO:0043165">
    <property type="term" value="P:Gram-negative-bacterium-type cell outer membrane assembly"/>
    <property type="evidence" value="ECO:0007669"/>
    <property type="project" value="InterPro"/>
</dbReference>
<keyword evidence="3 7" id="KW-0574">Periplasm</keyword>
<dbReference type="Gene3D" id="3.10.50.40">
    <property type="match status" value="2"/>
</dbReference>
<comment type="domain">
    <text evidence="7">The PPIase activity resides only in the second parvulin domain. The N-terminal region and the C-terminal tail are necessary and sufficient for the chaperone activity of SurA. The PPIase activity is dispensable for SurA to function as a chaperone. The N-terminal region and the C-terminal tail are also required for porin recognition.</text>
</comment>
<dbReference type="GO" id="GO:0050821">
    <property type="term" value="P:protein stabilization"/>
    <property type="evidence" value="ECO:0007669"/>
    <property type="project" value="InterPro"/>
</dbReference>
<name>A0A1K2HP07_9NEIS</name>
<keyword evidence="6 7" id="KW-0413">Isomerase</keyword>
<evidence type="ECO:0000256" key="5">
    <source>
        <dbReference type="ARBA" id="ARBA00023186"/>
    </source>
</evidence>
<evidence type="ECO:0000313" key="10">
    <source>
        <dbReference type="Proteomes" id="UP000186513"/>
    </source>
</evidence>
<dbReference type="PROSITE" id="PS50198">
    <property type="entry name" value="PPIC_PPIASE_2"/>
    <property type="match status" value="2"/>
</dbReference>
<dbReference type="EMBL" id="FPKR01000012">
    <property type="protein sequence ID" value="SFZ78487.1"/>
    <property type="molecule type" value="Genomic_DNA"/>
</dbReference>
<evidence type="ECO:0000256" key="2">
    <source>
        <dbReference type="ARBA" id="ARBA00022737"/>
    </source>
</evidence>
<dbReference type="STRING" id="1121279.SAMN02745887_03012"/>
<dbReference type="GO" id="GO:0051082">
    <property type="term" value="F:unfolded protein binding"/>
    <property type="evidence" value="ECO:0007669"/>
    <property type="project" value="UniProtKB-UniRule"/>
</dbReference>
<reference evidence="9 10" key="1">
    <citation type="submission" date="2016-11" db="EMBL/GenBank/DDBJ databases">
        <authorList>
            <person name="Jaros S."/>
            <person name="Januszkiewicz K."/>
            <person name="Wedrychowicz H."/>
        </authorList>
    </citation>
    <scope>NUCLEOTIDE SEQUENCE [LARGE SCALE GENOMIC DNA]</scope>
    <source>
        <strain evidence="9 10">DSM 18899</strain>
    </source>
</reference>
<dbReference type="InterPro" id="IPR015391">
    <property type="entry name" value="SurA_N"/>
</dbReference>
<sequence length="430" mass="48620" precursor="true">MRPTPRFAAALAVAALLLPAYAEPQPLDRIVAVVNKSVITENELNARIQTVVQNFARQKVSPPPADVLRRQVLDRMVNERAQTDFAADTGVRVDERQLDQTIERIAEQNKMNLAQFRAALEKEGTNYKFFREQIRQDLLLQRLREREVDSRVFVTDAEVDQYLAANKDAVSAEQEFKLAHILVAIPEGAAPEVIRQRAQRAEAAMRTLASGKAFAEVAAGFSDAGDALQGGDLGWRSSGRLPPLFLEAVDKLQPGQYTPILRSPAGFHIIQLGDKRQRDAKEIIRQTHARHILIKVNELTSDTDAKQRITEIRERIQNGVDFAEQAKLHSEDGSAQKGGDLDWISPGDTVPDFEQAMNALNPGDLSAPVRSPFGWHLIQVVERRDQDVTRDRERVRVRTALRERKADEQYEDWSRQMRDQAFVELRLDEK</sequence>
<dbReference type="InterPro" id="IPR046357">
    <property type="entry name" value="PPIase_dom_sf"/>
</dbReference>
<dbReference type="GO" id="GO:0030288">
    <property type="term" value="C:outer membrane-bounded periplasmic space"/>
    <property type="evidence" value="ECO:0007669"/>
    <property type="project" value="InterPro"/>
</dbReference>
<proteinExistence type="inferred from homology"/>